<feature type="region of interest" description="Disordered" evidence="3">
    <location>
        <begin position="906"/>
        <end position="1004"/>
    </location>
</feature>
<dbReference type="PROSITE" id="PS00018">
    <property type="entry name" value="EF_HAND_1"/>
    <property type="match status" value="1"/>
</dbReference>
<dbReference type="GO" id="GO:0000159">
    <property type="term" value="C:protein phosphatase type 2A complex"/>
    <property type="evidence" value="ECO:0007669"/>
    <property type="project" value="TreeGrafter"/>
</dbReference>
<keyword evidence="1" id="KW-0479">Metal-binding</keyword>
<dbReference type="SUPFAM" id="SSF47473">
    <property type="entry name" value="EF-hand"/>
    <property type="match status" value="1"/>
</dbReference>
<dbReference type="InterPro" id="IPR048855">
    <property type="entry name" value="P2R3A_B_D_EF-hand"/>
</dbReference>
<gene>
    <name evidence="5" type="ORF">CDAUBV1_LOCUS4498</name>
</gene>
<feature type="compositionally biased region" description="Polar residues" evidence="3">
    <location>
        <begin position="302"/>
        <end position="312"/>
    </location>
</feature>
<feature type="compositionally biased region" description="Polar residues" evidence="3">
    <location>
        <begin position="197"/>
        <end position="227"/>
    </location>
</feature>
<dbReference type="InterPro" id="IPR018247">
    <property type="entry name" value="EF_Hand_1_Ca_BS"/>
</dbReference>
<dbReference type="FunFam" id="1.10.238.220:FF:000001">
    <property type="entry name" value="Serine/threonine-protein phosphatase 2A regulatory subunit B'' subunit alpha"/>
    <property type="match status" value="1"/>
</dbReference>
<dbReference type="Pfam" id="PF21161">
    <property type="entry name" value="P2R3B_EF-hand"/>
    <property type="match status" value="1"/>
</dbReference>
<feature type="compositionally biased region" description="Low complexity" evidence="3">
    <location>
        <begin position="357"/>
        <end position="367"/>
    </location>
</feature>
<dbReference type="Proteomes" id="UP001497525">
    <property type="component" value="Unassembled WGS sequence"/>
</dbReference>
<feature type="compositionally biased region" description="Acidic residues" evidence="3">
    <location>
        <begin position="911"/>
        <end position="929"/>
    </location>
</feature>
<protein>
    <recommendedName>
        <fullName evidence="4">EF-hand domain-containing protein</fullName>
    </recommendedName>
</protein>
<dbReference type="AlphaFoldDB" id="A0AAV2T437"/>
<dbReference type="GO" id="GO:0005509">
    <property type="term" value="F:calcium ion binding"/>
    <property type="evidence" value="ECO:0007669"/>
    <property type="project" value="InterPro"/>
</dbReference>
<accession>A0AAV2T437</accession>
<dbReference type="GO" id="GO:0019888">
    <property type="term" value="F:protein phosphatase regulator activity"/>
    <property type="evidence" value="ECO:0007669"/>
    <property type="project" value="TreeGrafter"/>
</dbReference>
<proteinExistence type="predicted"/>
<feature type="domain" description="EF-hand" evidence="4">
    <location>
        <begin position="776"/>
        <end position="811"/>
    </location>
</feature>
<dbReference type="InterPro" id="IPR011992">
    <property type="entry name" value="EF-hand-dom_pair"/>
</dbReference>
<sequence length="1004" mass="108906">MPVLVGTPSLILASRIQVYQTCSVDLTWQRAVHSCQRCPRAVLTANAVAIPPITQSNIERTVSRFCPAGVHMSHCVPASELFAAPTKSLNSKLQQSGAGGAVDGVNAGLTLPFWGPPNLPTPTVSPLHPVHAAHLARSSYPSSVLNSFESSEPKSSAAVHHFHPVQRSKLLPKSPESSETPHTTAVSKPQEERESVTKTSSPEVNSTELAKTNQPEAPLSESPQVSKPEQDKISVPSTVSPPDEVPNVPKEANDTTKVVIPAPEKGAEVLGDGFTASVKEAPASDTSAVPEEPIPEEGSAKADTTVSSPNSKEQSEIEGAGEARTVDGSVPKKPKKDEPVAPAARAKAATEVESESVGPGRPTVRGPPGHEEEVDRGKSGKSPARPSAERTVGKQGQQGPSPVPSATPAPEAAKSDTGAAQNLDSSSSITPTPKEAREPARHRTHPAQQQTGITSGGGLGDVSPSPSKPNGVLNRPSPTESHPAPVPKSSAQISSALTRKPIPSFYFPLGQTRMTAEEIGFEMDRAKRELMKLAEPASGNKNGTETMFAHANIGRVAKALNCPFYWKYAIYSACGGTNEHQPISLSAILKTWGQVLHACPDETARFVYLLTKGKATCLVQSDFNPLIQDILESHPGLAFLQAAKDFHSRYVATVVSRIFFNVNTSWSGRISLGELRKSNFLGVLASLEDEEDINLVTQYFSYEHFYVIYCKFWELDEDHDLIISRADLARHNNYAISERMIDRIFSGTVTRGTAFKEGVMTYPDFVWFLLAEEDKRHPRSIEYWFRCMDVDGDGLLSMYELEYFYSEQVARMEEMGIEPISFEDCLCQCLDMVKPALGDKIRLADLKQCRLCNIFFDTFFNLPKYLQHEQRDPFSNLRDIEEGLNELSDWDRYAAEAYEMLVAVEGGNQEDGVDEEEGDDEEVDEEPDAESPVPGSNDKADAAARKDTNTKTNTTNTKIDSNNTDHGTMNTTVGAGESVESSSPETGKKGKRKRGSTPTVNGTA</sequence>
<dbReference type="CDD" id="cd21504">
    <property type="entry name" value="PPP2R3A_B-like"/>
    <property type="match status" value="1"/>
</dbReference>
<dbReference type="InterPro" id="IPR002048">
    <property type="entry name" value="EF_hand_dom"/>
</dbReference>
<evidence type="ECO:0000256" key="1">
    <source>
        <dbReference type="ARBA" id="ARBA00022723"/>
    </source>
</evidence>
<evidence type="ECO:0000256" key="3">
    <source>
        <dbReference type="SAM" id="MobiDB-lite"/>
    </source>
</evidence>
<dbReference type="FunFam" id="1.10.238.10:FF:000628">
    <property type="entry name" value="Serine/threonine-protein phosphatase 2A regulatory subunit B'' subunit beta"/>
    <property type="match status" value="1"/>
</dbReference>
<feature type="compositionally biased region" description="Polar residues" evidence="3">
    <location>
        <begin position="175"/>
        <end position="187"/>
    </location>
</feature>
<name>A0AAV2T437_CALDB</name>
<keyword evidence="2" id="KW-0106">Calcium</keyword>
<dbReference type="PANTHER" id="PTHR14095:SF0">
    <property type="entry name" value="MIP22305P"/>
    <property type="match status" value="1"/>
</dbReference>
<feature type="compositionally biased region" description="Basic and acidic residues" evidence="3">
    <location>
        <begin position="938"/>
        <end position="949"/>
    </location>
</feature>
<evidence type="ECO:0000259" key="4">
    <source>
        <dbReference type="PROSITE" id="PS50222"/>
    </source>
</evidence>
<feature type="compositionally biased region" description="Polar residues" evidence="3">
    <location>
        <begin position="418"/>
        <end position="431"/>
    </location>
</feature>
<evidence type="ECO:0000313" key="5">
    <source>
        <dbReference type="EMBL" id="CAL5131975.1"/>
    </source>
</evidence>
<evidence type="ECO:0000256" key="2">
    <source>
        <dbReference type="ARBA" id="ARBA00022837"/>
    </source>
</evidence>
<dbReference type="Gene3D" id="1.10.238.230">
    <property type="match status" value="1"/>
</dbReference>
<dbReference type="PROSITE" id="PS50222">
    <property type="entry name" value="EF_HAND_2"/>
    <property type="match status" value="1"/>
</dbReference>
<reference evidence="5" key="1">
    <citation type="submission" date="2024-06" db="EMBL/GenBank/DDBJ databases">
        <authorList>
            <person name="Liu X."/>
            <person name="Lenzi L."/>
            <person name="Haldenby T S."/>
            <person name="Uol C."/>
        </authorList>
    </citation>
    <scope>NUCLEOTIDE SEQUENCE</scope>
</reference>
<feature type="compositionally biased region" description="Polar residues" evidence="3">
    <location>
        <begin position="966"/>
        <end position="985"/>
    </location>
</feature>
<dbReference type="Pfam" id="PF17958">
    <property type="entry name" value="EF-hand_13"/>
    <property type="match status" value="1"/>
</dbReference>
<dbReference type="Gene3D" id="1.10.238.220">
    <property type="match status" value="1"/>
</dbReference>
<dbReference type="PANTHER" id="PTHR14095">
    <property type="entry name" value="PHOSPHATASE 2A REGULATORY SUBUNIT-RELATED"/>
    <property type="match status" value="1"/>
</dbReference>
<dbReference type="Gene3D" id="1.10.238.10">
    <property type="entry name" value="EF-hand"/>
    <property type="match status" value="1"/>
</dbReference>
<feature type="compositionally biased region" description="Low complexity" evidence="3">
    <location>
        <begin position="950"/>
        <end position="965"/>
    </location>
</feature>
<dbReference type="Pfam" id="PF13499">
    <property type="entry name" value="EF-hand_7"/>
    <property type="match status" value="1"/>
</dbReference>
<organism evidence="5 6">
    <name type="scientific">Calicophoron daubneyi</name>
    <name type="common">Rumen fluke</name>
    <name type="synonym">Paramphistomum daubneyi</name>
    <dbReference type="NCBI Taxonomy" id="300641"/>
    <lineage>
        <taxon>Eukaryota</taxon>
        <taxon>Metazoa</taxon>
        <taxon>Spiralia</taxon>
        <taxon>Lophotrochozoa</taxon>
        <taxon>Platyhelminthes</taxon>
        <taxon>Trematoda</taxon>
        <taxon>Digenea</taxon>
        <taxon>Plagiorchiida</taxon>
        <taxon>Pronocephalata</taxon>
        <taxon>Paramphistomoidea</taxon>
        <taxon>Paramphistomidae</taxon>
        <taxon>Calicophoron</taxon>
    </lineage>
</organism>
<feature type="region of interest" description="Disordered" evidence="3">
    <location>
        <begin position="155"/>
        <end position="493"/>
    </location>
</feature>
<dbReference type="InterPro" id="IPR041534">
    <property type="entry name" value="EF-hand_13"/>
</dbReference>
<dbReference type="EMBL" id="CAXLJL010000112">
    <property type="protein sequence ID" value="CAL5131975.1"/>
    <property type="molecule type" value="Genomic_DNA"/>
</dbReference>
<evidence type="ECO:0000313" key="6">
    <source>
        <dbReference type="Proteomes" id="UP001497525"/>
    </source>
</evidence>
<feature type="compositionally biased region" description="Basic and acidic residues" evidence="3">
    <location>
        <begin position="368"/>
        <end position="378"/>
    </location>
</feature>
<comment type="caution">
    <text evidence="5">The sequence shown here is derived from an EMBL/GenBank/DDBJ whole genome shotgun (WGS) entry which is preliminary data.</text>
</comment>